<dbReference type="PANTHER" id="PTHR48081">
    <property type="entry name" value="AB HYDROLASE SUPERFAMILY PROTEIN C4A8.06C"/>
    <property type="match status" value="1"/>
</dbReference>
<feature type="domain" description="BD-FAE-like" evidence="3">
    <location>
        <begin position="52"/>
        <end position="243"/>
    </location>
</feature>
<dbReference type="Proteomes" id="UP000199403">
    <property type="component" value="Unassembled WGS sequence"/>
</dbReference>
<dbReference type="InterPro" id="IPR050300">
    <property type="entry name" value="GDXG_lipolytic_enzyme"/>
</dbReference>
<gene>
    <name evidence="4" type="ORF">SAMN05192553_10791</name>
</gene>
<dbReference type="InterPro" id="IPR049492">
    <property type="entry name" value="BD-FAE-like_dom"/>
</dbReference>
<dbReference type="InterPro" id="IPR029058">
    <property type="entry name" value="AB_hydrolase_fold"/>
</dbReference>
<dbReference type="EMBL" id="FNZH01000007">
    <property type="protein sequence ID" value="SEJ65412.1"/>
    <property type="molecule type" value="Genomic_DNA"/>
</dbReference>
<dbReference type="GO" id="GO:0016787">
    <property type="term" value="F:hydrolase activity"/>
    <property type="evidence" value="ECO:0007669"/>
    <property type="project" value="UniProtKB-KW"/>
</dbReference>
<accession>A0A1H7ATJ7</accession>
<evidence type="ECO:0000259" key="3">
    <source>
        <dbReference type="Pfam" id="PF20434"/>
    </source>
</evidence>
<evidence type="ECO:0000256" key="2">
    <source>
        <dbReference type="SAM" id="SignalP"/>
    </source>
</evidence>
<keyword evidence="1" id="KW-0378">Hydrolase</keyword>
<feature type="signal peptide" evidence="2">
    <location>
        <begin position="1"/>
        <end position="24"/>
    </location>
</feature>
<dbReference type="STRING" id="1416801.SAMN05192553_10791"/>
<dbReference type="RefSeq" id="WP_092177523.1">
    <property type="nucleotide sequence ID" value="NZ_FNZH01000007.1"/>
</dbReference>
<dbReference type="Pfam" id="PF20434">
    <property type="entry name" value="BD-FAE"/>
    <property type="match status" value="1"/>
</dbReference>
<dbReference type="PROSITE" id="PS51257">
    <property type="entry name" value="PROKAR_LIPOPROTEIN"/>
    <property type="match status" value="1"/>
</dbReference>
<dbReference type="Gene3D" id="3.40.50.1820">
    <property type="entry name" value="alpha/beta hydrolase"/>
    <property type="match status" value="1"/>
</dbReference>
<keyword evidence="2" id="KW-0732">Signal</keyword>
<feature type="chain" id="PRO_5011547917" evidence="2">
    <location>
        <begin position="25"/>
        <end position="286"/>
    </location>
</feature>
<sequence>MKANIFLVSILAIGGLLVSCLPQEGDPDTTAALPVKNLINLAYGTHPRQVVDLYLPANRHENTPTLILVHGGGWMEGDKSDMNPFRDFIRDHLPYLAVANLNYRLADAANSPYPMQLDDIQALVAHLNEHREEYRLGPRLGFIGVSAGGHLSLLWSYTRDTEGSVQLVCSVVGPTDLLDESYRTASDPSLRKMLDLFGEDEELLMAASPRQQVTSDAPPTLLFYGGQDPLVPNSQGMRLRDRLSELGVPHEFHFYPNEGHGWLGLNLVDSLIKLKSFVEKRLPEEE</sequence>
<reference evidence="5" key="1">
    <citation type="submission" date="2016-10" db="EMBL/GenBank/DDBJ databases">
        <authorList>
            <person name="Varghese N."/>
            <person name="Submissions S."/>
        </authorList>
    </citation>
    <scope>NUCLEOTIDE SEQUENCE [LARGE SCALE GENOMIC DNA]</scope>
    <source>
        <strain evidence="5">IBRC-M 10761</strain>
    </source>
</reference>
<organism evidence="4 5">
    <name type="scientific">Cyclobacterium xiamenense</name>
    <dbReference type="NCBI Taxonomy" id="1297121"/>
    <lineage>
        <taxon>Bacteria</taxon>
        <taxon>Pseudomonadati</taxon>
        <taxon>Bacteroidota</taxon>
        <taxon>Cytophagia</taxon>
        <taxon>Cytophagales</taxon>
        <taxon>Cyclobacteriaceae</taxon>
        <taxon>Cyclobacterium</taxon>
    </lineage>
</organism>
<evidence type="ECO:0000256" key="1">
    <source>
        <dbReference type="ARBA" id="ARBA00022801"/>
    </source>
</evidence>
<dbReference type="PANTHER" id="PTHR48081:SF6">
    <property type="entry name" value="PEPTIDASE S9 PROLYL OLIGOPEPTIDASE CATALYTIC DOMAIN-CONTAINING PROTEIN"/>
    <property type="match status" value="1"/>
</dbReference>
<dbReference type="SUPFAM" id="SSF53474">
    <property type="entry name" value="alpha/beta-Hydrolases"/>
    <property type="match status" value="1"/>
</dbReference>
<dbReference type="OrthoDB" id="9777975at2"/>
<name>A0A1H7ATJ7_9BACT</name>
<evidence type="ECO:0000313" key="5">
    <source>
        <dbReference type="Proteomes" id="UP000199403"/>
    </source>
</evidence>
<evidence type="ECO:0000313" key="4">
    <source>
        <dbReference type="EMBL" id="SEJ65412.1"/>
    </source>
</evidence>
<protein>
    <submittedName>
        <fullName evidence="4">Acetyl esterase/lipase</fullName>
    </submittedName>
</protein>
<keyword evidence="5" id="KW-1185">Reference proteome</keyword>
<dbReference type="AlphaFoldDB" id="A0A1H7ATJ7"/>
<proteinExistence type="predicted"/>